<dbReference type="SUPFAM" id="SSF49899">
    <property type="entry name" value="Concanavalin A-like lectins/glucanases"/>
    <property type="match status" value="2"/>
</dbReference>
<dbReference type="InterPro" id="IPR013320">
    <property type="entry name" value="ConA-like_dom_sf"/>
</dbReference>
<comment type="caution">
    <text evidence="3">The sequence shown here is derived from an EMBL/GenBank/DDBJ whole genome shotgun (WGS) entry which is preliminary data.</text>
</comment>
<dbReference type="AlphaFoldDB" id="A0A815EM42"/>
<feature type="domain" description="MAM" evidence="2">
    <location>
        <begin position="88"/>
        <end position="260"/>
    </location>
</feature>
<feature type="region of interest" description="Disordered" evidence="1">
    <location>
        <begin position="445"/>
        <end position="535"/>
    </location>
</feature>
<sequence>MWYYTPRISLPFSIQVVQGDDELLTRVIASIPGKDPSINDWTQVNVLLPAEKIKIYIRLNVSVGPLAFDDFSVDYCDKPRPSPPDTLFVCDFESSCTDKFISLPEYIYQWSVIQADDAVKQQDKAPPIDYTYGNGSGHYVWLKNSSYVQPGNVAYLATRSPLNFTSNQTYCLNFQYYGYIRDWYKINLKIYSMINNGTPVVQRLWPTYSAGQYIYTTNQWTWSIINLPVGYYSLLFRVDYSDSGDGAYALDNIEITSCDYPTSSLTPYDSFLSFSCNFDNQTMCDMENGDRFTTPKFNFTLMTGDTIPNRNLGPTRDHTSNSSSGGFLYWNRQLPFIPGDNGMITTSKSIEQNTGMCIRFAYYVKSLAVNKNATNLMLSTGGCYGATRWYVSMDDSQGWQVVKVPVLQFACAETFYFSVSQDEPIEVSVAFDDIEIAQCSSFNPSTTTTTATTTSTTQSTSTTTVPTTTTTSTTQSTSTTTVSTTTTTSTTQSTSTTTVPTTTTTSTTQSTSTTTVPPTTTTSTTQSTLTTTVPT</sequence>
<accession>A0A815EM42</accession>
<dbReference type="PANTHER" id="PTHR23282">
    <property type="entry name" value="APICAL ENDOSOMAL GLYCOPROTEIN PRECURSOR"/>
    <property type="match status" value="1"/>
</dbReference>
<dbReference type="Pfam" id="PF00629">
    <property type="entry name" value="MAM"/>
    <property type="match status" value="2"/>
</dbReference>
<dbReference type="SMART" id="SM00137">
    <property type="entry name" value="MAM"/>
    <property type="match status" value="1"/>
</dbReference>
<evidence type="ECO:0000259" key="2">
    <source>
        <dbReference type="PROSITE" id="PS50060"/>
    </source>
</evidence>
<gene>
    <name evidence="3" type="ORF">SEV965_LOCUS26913</name>
</gene>
<dbReference type="InterPro" id="IPR000998">
    <property type="entry name" value="MAM_dom"/>
</dbReference>
<evidence type="ECO:0000313" key="3">
    <source>
        <dbReference type="EMBL" id="CAF1313350.1"/>
    </source>
</evidence>
<proteinExistence type="predicted"/>
<dbReference type="PROSITE" id="PS50060">
    <property type="entry name" value="MAM_2"/>
    <property type="match status" value="2"/>
</dbReference>
<organism evidence="3 4">
    <name type="scientific">Rotaria sordida</name>
    <dbReference type="NCBI Taxonomy" id="392033"/>
    <lineage>
        <taxon>Eukaryota</taxon>
        <taxon>Metazoa</taxon>
        <taxon>Spiralia</taxon>
        <taxon>Gnathifera</taxon>
        <taxon>Rotifera</taxon>
        <taxon>Eurotatoria</taxon>
        <taxon>Bdelloidea</taxon>
        <taxon>Philodinida</taxon>
        <taxon>Philodinidae</taxon>
        <taxon>Rotaria</taxon>
    </lineage>
</organism>
<protein>
    <recommendedName>
        <fullName evidence="2">MAM domain-containing protein</fullName>
    </recommendedName>
</protein>
<dbReference type="EMBL" id="CAJNOU010002349">
    <property type="protein sequence ID" value="CAF1313350.1"/>
    <property type="molecule type" value="Genomic_DNA"/>
</dbReference>
<dbReference type="InterPro" id="IPR051560">
    <property type="entry name" value="MAM_domain-containing"/>
</dbReference>
<dbReference type="PANTHER" id="PTHR23282:SF101">
    <property type="entry name" value="MAM DOMAIN-CONTAINING PROTEIN"/>
    <property type="match status" value="1"/>
</dbReference>
<evidence type="ECO:0000256" key="1">
    <source>
        <dbReference type="SAM" id="MobiDB-lite"/>
    </source>
</evidence>
<evidence type="ECO:0000313" key="4">
    <source>
        <dbReference type="Proteomes" id="UP000663889"/>
    </source>
</evidence>
<feature type="non-terminal residue" evidence="3">
    <location>
        <position position="1"/>
    </location>
</feature>
<reference evidence="3" key="1">
    <citation type="submission" date="2021-02" db="EMBL/GenBank/DDBJ databases">
        <authorList>
            <person name="Nowell W R."/>
        </authorList>
    </citation>
    <scope>NUCLEOTIDE SEQUENCE</scope>
</reference>
<feature type="domain" description="MAM" evidence="2">
    <location>
        <begin position="274"/>
        <end position="441"/>
    </location>
</feature>
<dbReference type="Proteomes" id="UP000663889">
    <property type="component" value="Unassembled WGS sequence"/>
</dbReference>
<name>A0A815EM42_9BILA</name>
<dbReference type="Gene3D" id="2.60.120.200">
    <property type="match status" value="2"/>
</dbReference>
<dbReference type="GO" id="GO:0016020">
    <property type="term" value="C:membrane"/>
    <property type="evidence" value="ECO:0007669"/>
    <property type="project" value="InterPro"/>
</dbReference>